<dbReference type="PROSITE" id="PS00284">
    <property type="entry name" value="SERPIN"/>
    <property type="match status" value="1"/>
</dbReference>
<evidence type="ECO:0000313" key="6">
    <source>
        <dbReference type="EMBL" id="GBP43708.1"/>
    </source>
</evidence>
<name>A0A4C1VXG9_EUMVA</name>
<dbReference type="SUPFAM" id="SSF56574">
    <property type="entry name" value="Serpins"/>
    <property type="match status" value="1"/>
</dbReference>
<dbReference type="Gene3D" id="2.30.39.10">
    <property type="entry name" value="Alpha-1-antitrypsin, domain 1"/>
    <property type="match status" value="1"/>
</dbReference>
<sequence>MIESPLVRRSQTWSAAHVNMNAIFLLALFAFAAADKAYERQLLNGAVQLTSKMYTEVVKSNPGKSVVLSAFSVLPPLAQLSLASVGESHDELLHAMGLQNDNVKPQKKRFQTGNFDVNDEPRSGRPVTDKVDAILENVKQDRHIDSYDIAKELGIDHKTVFIHLKKAEYTKKLDSWVPDKLTERNTRGVFPAINQQLQTIKGVELKLANKIYIPQAYQLNKQFATDVKTVFDSEVKNIDFTQNTEAAREINQWVEDKTNNRIKNLVEPDSLGADTGAVLVNALYFKGSWKSKFDKALTTNRDFHVSADKTIKVPTMHKTDNFKYGQSDELNAKLLEIPYEGGEASLLVVLPNDVEGLSVLEKKLNENPALLVEATKRMHINKIDVFLPKFTIETTTDLKQVLQKIGVTKIFDANSARLEHLLDSDKPLFVSDAKQKAFIEVNEEGAEAAAANVVMVLFKSARVLRFSFVADRPFLFGLKIESPKTLLFSGTFRG</sequence>
<dbReference type="Proteomes" id="UP000299102">
    <property type="component" value="Unassembled WGS sequence"/>
</dbReference>
<dbReference type="GO" id="GO:0005615">
    <property type="term" value="C:extracellular space"/>
    <property type="evidence" value="ECO:0007669"/>
    <property type="project" value="InterPro"/>
</dbReference>
<dbReference type="InterPro" id="IPR023796">
    <property type="entry name" value="Serpin_dom"/>
</dbReference>
<dbReference type="SMART" id="SM00093">
    <property type="entry name" value="SERPIN"/>
    <property type="match status" value="1"/>
</dbReference>
<protein>
    <recommendedName>
        <fullName evidence="5">Serpin domain-containing protein</fullName>
    </recommendedName>
</protein>
<evidence type="ECO:0000259" key="5">
    <source>
        <dbReference type="SMART" id="SM00093"/>
    </source>
</evidence>
<feature type="domain" description="Serpin" evidence="5">
    <location>
        <begin position="51"/>
        <end position="494"/>
    </location>
</feature>
<gene>
    <name evidence="6" type="ORF">EVAR_29689_1</name>
</gene>
<dbReference type="PANTHER" id="PTHR11461:SF211">
    <property type="entry name" value="GH10112P-RELATED"/>
    <property type="match status" value="1"/>
</dbReference>
<dbReference type="InterPro" id="IPR000215">
    <property type="entry name" value="Serpin_fam"/>
</dbReference>
<dbReference type="EMBL" id="BGZK01000441">
    <property type="protein sequence ID" value="GBP43708.1"/>
    <property type="molecule type" value="Genomic_DNA"/>
</dbReference>
<keyword evidence="3" id="KW-0722">Serine protease inhibitor</keyword>
<evidence type="ECO:0000256" key="2">
    <source>
        <dbReference type="ARBA" id="ARBA00022690"/>
    </source>
</evidence>
<evidence type="ECO:0000256" key="3">
    <source>
        <dbReference type="ARBA" id="ARBA00022900"/>
    </source>
</evidence>
<proteinExistence type="inferred from homology"/>
<reference evidence="6 7" key="1">
    <citation type="journal article" date="2019" name="Commun. Biol.">
        <title>The bagworm genome reveals a unique fibroin gene that provides high tensile strength.</title>
        <authorList>
            <person name="Kono N."/>
            <person name="Nakamura H."/>
            <person name="Ohtoshi R."/>
            <person name="Tomita M."/>
            <person name="Numata K."/>
            <person name="Arakawa K."/>
        </authorList>
    </citation>
    <scope>NUCLEOTIDE SEQUENCE [LARGE SCALE GENOMIC DNA]</scope>
</reference>
<dbReference type="InterPro" id="IPR042185">
    <property type="entry name" value="Serpin_sf_2"/>
</dbReference>
<dbReference type="InterPro" id="IPR023795">
    <property type="entry name" value="Serpin_CS"/>
</dbReference>
<dbReference type="Pfam" id="PF00079">
    <property type="entry name" value="Serpin"/>
    <property type="match status" value="1"/>
</dbReference>
<organism evidence="6 7">
    <name type="scientific">Eumeta variegata</name>
    <name type="common">Bagworm moth</name>
    <name type="synonym">Eumeta japonica</name>
    <dbReference type="NCBI Taxonomy" id="151549"/>
    <lineage>
        <taxon>Eukaryota</taxon>
        <taxon>Metazoa</taxon>
        <taxon>Ecdysozoa</taxon>
        <taxon>Arthropoda</taxon>
        <taxon>Hexapoda</taxon>
        <taxon>Insecta</taxon>
        <taxon>Pterygota</taxon>
        <taxon>Neoptera</taxon>
        <taxon>Endopterygota</taxon>
        <taxon>Lepidoptera</taxon>
        <taxon>Glossata</taxon>
        <taxon>Ditrysia</taxon>
        <taxon>Tineoidea</taxon>
        <taxon>Psychidae</taxon>
        <taxon>Oiketicinae</taxon>
        <taxon>Eumeta</taxon>
    </lineage>
</organism>
<dbReference type="InterPro" id="IPR036186">
    <property type="entry name" value="Serpin_sf"/>
</dbReference>
<keyword evidence="2" id="KW-0646">Protease inhibitor</keyword>
<dbReference type="CDD" id="cd19579">
    <property type="entry name" value="serpin1K-like"/>
    <property type="match status" value="1"/>
</dbReference>
<keyword evidence="7" id="KW-1185">Reference proteome</keyword>
<dbReference type="InterPro" id="IPR042178">
    <property type="entry name" value="Serpin_sf_1"/>
</dbReference>
<evidence type="ECO:0000256" key="4">
    <source>
        <dbReference type="RuleBase" id="RU000411"/>
    </source>
</evidence>
<evidence type="ECO:0000256" key="1">
    <source>
        <dbReference type="ARBA" id="ARBA00009500"/>
    </source>
</evidence>
<comment type="caution">
    <text evidence="6">The sequence shown here is derived from an EMBL/GenBank/DDBJ whole genome shotgun (WGS) entry which is preliminary data.</text>
</comment>
<comment type="similarity">
    <text evidence="1 4">Belongs to the serpin family.</text>
</comment>
<dbReference type="PANTHER" id="PTHR11461">
    <property type="entry name" value="SERINE PROTEASE INHIBITOR, SERPIN"/>
    <property type="match status" value="1"/>
</dbReference>
<accession>A0A4C1VXG9</accession>
<dbReference type="OrthoDB" id="671595at2759"/>
<dbReference type="GO" id="GO:0004867">
    <property type="term" value="F:serine-type endopeptidase inhibitor activity"/>
    <property type="evidence" value="ECO:0007669"/>
    <property type="project" value="UniProtKB-KW"/>
</dbReference>
<dbReference type="Gene3D" id="3.30.497.10">
    <property type="entry name" value="Antithrombin, subunit I, domain 2"/>
    <property type="match status" value="2"/>
</dbReference>
<dbReference type="AlphaFoldDB" id="A0A4C1VXG9"/>
<evidence type="ECO:0000313" key="7">
    <source>
        <dbReference type="Proteomes" id="UP000299102"/>
    </source>
</evidence>
<dbReference type="STRING" id="151549.A0A4C1VXG9"/>